<dbReference type="eggNOG" id="COG1388">
    <property type="taxonomic scope" value="Bacteria"/>
</dbReference>
<dbReference type="CDD" id="cd00118">
    <property type="entry name" value="LysM"/>
    <property type="match status" value="1"/>
</dbReference>
<reference evidence="2 3" key="1">
    <citation type="journal article" date="2008" name="BMC Genomics">
        <title>Genome sequence and rapid evolution of the rice pathogen Xanthomonas oryzae pv. oryzae PXO99A.</title>
        <authorList>
            <person name="Salzberg S.L."/>
            <person name="Sommer D.D."/>
            <person name="Schatz M.C."/>
            <person name="Phillippy A.M."/>
            <person name="Rabinowicz P.D."/>
            <person name="Tsuge S."/>
            <person name="Furutani A."/>
            <person name="Ochiai H."/>
            <person name="Delcher A.L."/>
            <person name="Kelley D."/>
            <person name="Madupu R."/>
            <person name="Puiu D."/>
            <person name="Radune D."/>
            <person name="Shumway M."/>
            <person name="Trapnell C."/>
            <person name="Aparna G."/>
            <person name="Jha G."/>
            <person name="Pandey A."/>
            <person name="Patil P.B."/>
            <person name="Ishihara H."/>
            <person name="Meyer D.F."/>
            <person name="Szurek B."/>
            <person name="Verdier V."/>
            <person name="Koebnik R."/>
            <person name="Dow J.M."/>
            <person name="Ryan R.P."/>
            <person name="Hirata H."/>
            <person name="Tsuyumu S."/>
            <person name="Won Lee S."/>
            <person name="Seo Y.S."/>
            <person name="Sriariyanum M."/>
            <person name="Ronald P.C."/>
            <person name="Sonti R.V."/>
            <person name="Van Sluys M.A."/>
            <person name="Leach J.E."/>
            <person name="White F.F."/>
            <person name="Bogdanove A.J."/>
        </authorList>
    </citation>
    <scope>NUCLEOTIDE SEQUENCE [LARGE SCALE GENOMIC DNA]</scope>
    <source>
        <strain evidence="2 3">PXO99A</strain>
    </source>
</reference>
<evidence type="ECO:0000313" key="3">
    <source>
        <dbReference type="Proteomes" id="UP000001740"/>
    </source>
</evidence>
<feature type="domain" description="LysM" evidence="1">
    <location>
        <begin position="5"/>
        <end position="49"/>
    </location>
</feature>
<dbReference type="SMART" id="SM00257">
    <property type="entry name" value="LysM"/>
    <property type="match status" value="1"/>
</dbReference>
<proteinExistence type="predicted"/>
<dbReference type="InterPro" id="IPR036779">
    <property type="entry name" value="LysM_dom_sf"/>
</dbReference>
<dbReference type="SUPFAM" id="SSF54106">
    <property type="entry name" value="LysM domain"/>
    <property type="match status" value="1"/>
</dbReference>
<dbReference type="RefSeq" id="WP_011409455.1">
    <property type="nucleotide sequence ID" value="NC_010717.2"/>
</dbReference>
<organism evidence="2 3">
    <name type="scientific">Xanthomonas oryzae pv. oryzae (strain PXO99A)</name>
    <dbReference type="NCBI Taxonomy" id="360094"/>
    <lineage>
        <taxon>Bacteria</taxon>
        <taxon>Pseudomonadati</taxon>
        <taxon>Pseudomonadota</taxon>
        <taxon>Gammaproteobacteria</taxon>
        <taxon>Lysobacterales</taxon>
        <taxon>Lysobacteraceae</taxon>
        <taxon>Xanthomonas</taxon>
    </lineage>
</organism>
<dbReference type="KEGG" id="xop:PXO_04252"/>
<accession>A0A0K0GHH5</accession>
<evidence type="ECO:0000313" key="2">
    <source>
        <dbReference type="EMBL" id="ACD57556.1"/>
    </source>
</evidence>
<dbReference type="Pfam" id="PF11860">
    <property type="entry name" value="Muramidase"/>
    <property type="match status" value="1"/>
</dbReference>
<dbReference type="Gene3D" id="3.10.350.10">
    <property type="entry name" value="LysM domain"/>
    <property type="match status" value="1"/>
</dbReference>
<dbReference type="InterPro" id="IPR024408">
    <property type="entry name" value="Muramidase"/>
</dbReference>
<evidence type="ECO:0000259" key="1">
    <source>
        <dbReference type="PROSITE" id="PS51782"/>
    </source>
</evidence>
<dbReference type="AlphaFoldDB" id="A0A0K0GHH5"/>
<dbReference type="Pfam" id="PF01476">
    <property type="entry name" value="LysM"/>
    <property type="match status" value="1"/>
</dbReference>
<name>A0A0K0GHH5_XANOP</name>
<sequence>MNDLALYKIKSGDSLDSIARQHGTSVEEISKLNNIKNPNIIRTGQQLKMPNKKAWSLASQETKPQSPPPTSVQFVLLDRLLNAIGDLNYQIIHKETGRKINGKTTEYGLTEVITGNINDTIELCVARAGGGFKKIYETYIAASRKIVTAQSPSIRFKAKTDRHDGASEAGEKIGRDKNGHPLIVIDKQDVELDFLDRYTGAKLSDQDIQDAAKELRCEPGLIFAIATQESSQSSFIDLDGNKIPAILYERHWFRKLTNPSKKQPSPYEATHPNICGPAYKRAKKNKKGEYVEKKTGNIVQEDDIYGSPGIHQYKRLLIAYKLNQEAALQSCSWGKFQIMGFNYKVAGFASVKEFTKAMSLSDAEHMKAFLKFAKSNPTLLEGLQNKDYEKIAEGHNGGSWRHINPDYATNIEKYYNDYTRTSKK</sequence>
<dbReference type="InterPro" id="IPR018392">
    <property type="entry name" value="LysM"/>
</dbReference>
<dbReference type="HOGENOM" id="CLU_617927_0_0_6"/>
<dbReference type="PROSITE" id="PS51782">
    <property type="entry name" value="LYSM"/>
    <property type="match status" value="1"/>
</dbReference>
<gene>
    <name evidence="2" type="primary">lysM</name>
    <name evidence="2" type="ordered locus">PXO_04252</name>
</gene>
<dbReference type="Proteomes" id="UP000001740">
    <property type="component" value="Chromosome"/>
</dbReference>
<dbReference type="EMBL" id="CP000967">
    <property type="protein sequence ID" value="ACD57556.1"/>
    <property type="molecule type" value="Genomic_DNA"/>
</dbReference>
<protein>
    <submittedName>
        <fullName evidence="2">LysM domain protein</fullName>
    </submittedName>
</protein>